<dbReference type="GO" id="GO:0003723">
    <property type="term" value="F:RNA binding"/>
    <property type="evidence" value="ECO:0007669"/>
    <property type="project" value="InterPro"/>
</dbReference>
<dbReference type="AlphaFoldDB" id="A0A022Q2I4"/>
<dbReference type="PROSITE" id="PS51375">
    <property type="entry name" value="PPR"/>
    <property type="match status" value="4"/>
</dbReference>
<accession>A0A022Q2I4</accession>
<dbReference type="OrthoDB" id="185373at2759"/>
<dbReference type="InterPro" id="IPR011990">
    <property type="entry name" value="TPR-like_helical_dom_sf"/>
</dbReference>
<dbReference type="FunFam" id="1.25.40.10:FF:000090">
    <property type="entry name" value="Pentatricopeptide repeat-containing protein, chloroplastic"/>
    <property type="match status" value="1"/>
</dbReference>
<sequence>MNIHLNSILSQLTKPHHTISRTRILHALVIANSLSSDPFYATKILRLYAVNNDLISARNLFDRTPQRSVFLWNSIIRAYAQSHRFPDAFALFKRLLISETPPDNYTFACVARATADSFDIKALRIVHGKVVSFGLSLDFVCNSALVSSYSKLGLVDEASCVFRGIEEPDLVLFNAMISGYGNCGDWVKGIELFNTMQNTGFRPDGYTMVGLIIGLIDHRSINTGEMIHGFCVKCGLDLNDHVGSVLVSMYSKCKNIESVFKVFGSLVQPDLVSWSAIITGLSLAGYYVKALLFFREFLIDGRKKADYVLIASALSASAQLAIVGPGCEIHGYAIRHECSTEVAVSSALIDMYAKCGFLEMGVKVFDKMPHRNTVSYNIVISSLGLYGRAQEAFRLFDEILQEGLKPDETTFAGLLCACCHSGHVSEGREYFRRMTEEFEIGAKTEHYIHMVKLLGMNGKLEEAYNLVKSINQEPVNSGIWGALLSCCASCKNYELVDVITNHLDENKQENCSYGVVLSNLFAGDERWDHVKQLRVDNGGAKGKIPAISWISNTNH</sequence>
<dbReference type="InterPro" id="IPR002885">
    <property type="entry name" value="PPR_rpt"/>
</dbReference>
<feature type="repeat" description="PPR" evidence="2">
    <location>
        <begin position="68"/>
        <end position="102"/>
    </location>
</feature>
<feature type="repeat" description="PPR" evidence="2">
    <location>
        <begin position="372"/>
        <end position="406"/>
    </location>
</feature>
<feature type="repeat" description="PPR" evidence="2">
    <location>
        <begin position="169"/>
        <end position="203"/>
    </location>
</feature>
<keyword evidence="1" id="KW-0677">Repeat</keyword>
<evidence type="ECO:0000256" key="1">
    <source>
        <dbReference type="ARBA" id="ARBA00022737"/>
    </source>
</evidence>
<dbReference type="KEGG" id="egt:105975123"/>
<dbReference type="Pfam" id="PF01535">
    <property type="entry name" value="PPR"/>
    <property type="match status" value="3"/>
</dbReference>
<dbReference type="PANTHER" id="PTHR47926:SF347">
    <property type="entry name" value="PENTATRICOPEPTIDE REPEAT-CONTAINING PROTEIN"/>
    <property type="match status" value="1"/>
</dbReference>
<proteinExistence type="predicted"/>
<dbReference type="NCBIfam" id="TIGR00756">
    <property type="entry name" value="PPR"/>
    <property type="match status" value="4"/>
</dbReference>
<dbReference type="Proteomes" id="UP000030748">
    <property type="component" value="Unassembled WGS sequence"/>
</dbReference>
<organism evidence="3 4">
    <name type="scientific">Erythranthe guttata</name>
    <name type="common">Yellow monkey flower</name>
    <name type="synonym">Mimulus guttatus</name>
    <dbReference type="NCBI Taxonomy" id="4155"/>
    <lineage>
        <taxon>Eukaryota</taxon>
        <taxon>Viridiplantae</taxon>
        <taxon>Streptophyta</taxon>
        <taxon>Embryophyta</taxon>
        <taxon>Tracheophyta</taxon>
        <taxon>Spermatophyta</taxon>
        <taxon>Magnoliopsida</taxon>
        <taxon>eudicotyledons</taxon>
        <taxon>Gunneridae</taxon>
        <taxon>Pentapetalae</taxon>
        <taxon>asterids</taxon>
        <taxon>lamiids</taxon>
        <taxon>Lamiales</taxon>
        <taxon>Phrymaceae</taxon>
        <taxon>Erythranthe</taxon>
    </lineage>
</organism>
<evidence type="ECO:0000313" key="4">
    <source>
        <dbReference type="Proteomes" id="UP000030748"/>
    </source>
</evidence>
<reference evidence="3 4" key="1">
    <citation type="journal article" date="2013" name="Proc. Natl. Acad. Sci. U.S.A.">
        <title>Fine-scale variation in meiotic recombination in Mimulus inferred from population shotgun sequencing.</title>
        <authorList>
            <person name="Hellsten U."/>
            <person name="Wright K.M."/>
            <person name="Jenkins J."/>
            <person name="Shu S."/>
            <person name="Yuan Y."/>
            <person name="Wessler S.R."/>
            <person name="Schmutz J."/>
            <person name="Willis J.H."/>
            <person name="Rokhsar D.S."/>
        </authorList>
    </citation>
    <scope>NUCLEOTIDE SEQUENCE [LARGE SCALE GENOMIC DNA]</scope>
    <source>
        <strain evidence="4">cv. DUN x IM62</strain>
    </source>
</reference>
<dbReference type="InterPro" id="IPR046960">
    <property type="entry name" value="PPR_At4g14850-like_plant"/>
</dbReference>
<dbReference type="OMA" id="GIHGFCL"/>
<evidence type="ECO:0000256" key="2">
    <source>
        <dbReference type="PROSITE-ProRule" id="PRU00708"/>
    </source>
</evidence>
<dbReference type="Gene3D" id="1.25.40.10">
    <property type="entry name" value="Tetratricopeptide repeat domain"/>
    <property type="match status" value="4"/>
</dbReference>
<dbReference type="PANTHER" id="PTHR47926">
    <property type="entry name" value="PENTATRICOPEPTIDE REPEAT-CONTAINING PROTEIN"/>
    <property type="match status" value="1"/>
</dbReference>
<dbReference type="GO" id="GO:1900864">
    <property type="term" value="P:mitochondrial RNA modification"/>
    <property type="evidence" value="ECO:0000318"/>
    <property type="project" value="GO_Central"/>
</dbReference>
<dbReference type="EMBL" id="KI632211">
    <property type="protein sequence ID" value="EYU22166.1"/>
    <property type="molecule type" value="Genomic_DNA"/>
</dbReference>
<dbReference type="GO" id="GO:0005739">
    <property type="term" value="C:mitochondrion"/>
    <property type="evidence" value="ECO:0007669"/>
    <property type="project" value="GOC"/>
</dbReference>
<dbReference type="Pfam" id="PF13041">
    <property type="entry name" value="PPR_2"/>
    <property type="match status" value="2"/>
</dbReference>
<gene>
    <name evidence="3" type="ORF">MIMGU_mgv1a003924mg</name>
</gene>
<protein>
    <recommendedName>
        <fullName evidence="5">Pentacotripeptide-repeat region of PRORP domain-containing protein</fullName>
    </recommendedName>
</protein>
<evidence type="ECO:0008006" key="5">
    <source>
        <dbReference type="Google" id="ProtNLM"/>
    </source>
</evidence>
<feature type="repeat" description="PPR" evidence="2">
    <location>
        <begin position="407"/>
        <end position="437"/>
    </location>
</feature>
<evidence type="ECO:0000313" key="3">
    <source>
        <dbReference type="EMBL" id="EYU22166.1"/>
    </source>
</evidence>
<name>A0A022Q2I4_ERYGU</name>
<keyword evidence="4" id="KW-1185">Reference proteome</keyword>